<dbReference type="PANTHER" id="PTHR41248:SF1">
    <property type="entry name" value="NORD PROTEIN"/>
    <property type="match status" value="1"/>
</dbReference>
<dbReference type="Pfam" id="PF06213">
    <property type="entry name" value="CobT"/>
    <property type="match status" value="1"/>
</dbReference>
<name>A0A1I3V3S8_9BACT</name>
<dbReference type="PANTHER" id="PTHR41248">
    <property type="entry name" value="NORD PROTEIN"/>
    <property type="match status" value="1"/>
</dbReference>
<gene>
    <name evidence="3" type="ORF">SAMN04488082_10918</name>
</gene>
<dbReference type="EMBL" id="FORX01000009">
    <property type="protein sequence ID" value="SFJ89006.1"/>
    <property type="molecule type" value="Genomic_DNA"/>
</dbReference>
<dbReference type="Gene3D" id="3.40.50.410">
    <property type="entry name" value="von Willebrand factor, type A domain"/>
    <property type="match status" value="1"/>
</dbReference>
<dbReference type="InterPro" id="IPR006538">
    <property type="entry name" value="CobT"/>
</dbReference>
<dbReference type="STRING" id="52560.SAMN04488082_10918"/>
<organism evidence="3 4">
    <name type="scientific">Desulfomicrobium apsheronum</name>
    <dbReference type="NCBI Taxonomy" id="52560"/>
    <lineage>
        <taxon>Bacteria</taxon>
        <taxon>Pseudomonadati</taxon>
        <taxon>Thermodesulfobacteriota</taxon>
        <taxon>Desulfovibrionia</taxon>
        <taxon>Desulfovibrionales</taxon>
        <taxon>Desulfomicrobiaceae</taxon>
        <taxon>Desulfomicrobium</taxon>
    </lineage>
</organism>
<dbReference type="InterPro" id="IPR051928">
    <property type="entry name" value="NorD/CobT"/>
</dbReference>
<reference evidence="4" key="1">
    <citation type="submission" date="2016-10" db="EMBL/GenBank/DDBJ databases">
        <authorList>
            <person name="Varghese N."/>
            <person name="Submissions S."/>
        </authorList>
    </citation>
    <scope>NUCLEOTIDE SEQUENCE [LARGE SCALE GENOMIC DNA]</scope>
    <source>
        <strain evidence="4">DSM 5918</strain>
    </source>
</reference>
<dbReference type="OrthoDB" id="5429046at2"/>
<accession>A0A1I3V3S8</accession>
<dbReference type="SMART" id="SM00327">
    <property type="entry name" value="VWA"/>
    <property type="match status" value="1"/>
</dbReference>
<evidence type="ECO:0000313" key="4">
    <source>
        <dbReference type="Proteomes" id="UP000198635"/>
    </source>
</evidence>
<dbReference type="SUPFAM" id="SSF53300">
    <property type="entry name" value="vWA-like"/>
    <property type="match status" value="1"/>
</dbReference>
<protein>
    <submittedName>
        <fullName evidence="3">Cobalamin biosynthesis protein CobT</fullName>
    </submittedName>
</protein>
<dbReference type="GO" id="GO:0009236">
    <property type="term" value="P:cobalamin biosynthetic process"/>
    <property type="evidence" value="ECO:0007669"/>
    <property type="project" value="InterPro"/>
</dbReference>
<evidence type="ECO:0000259" key="2">
    <source>
        <dbReference type="PROSITE" id="PS50234"/>
    </source>
</evidence>
<dbReference type="Proteomes" id="UP000198635">
    <property type="component" value="Unassembled WGS sequence"/>
</dbReference>
<proteinExistence type="predicted"/>
<sequence>MIDTRAVMRSLPLVASVLGRKYGVKVEIGGTDAYTDGTVIRLPSLPGDVPDTLLAMARGYLDHEAGHVRDTDFLALKAASLTPLEKHVWNTLEDRRVEHKLASIFPGCRQNFDWLIAHVFDTEAQKEPSQPAAIILNWLLLEVRSWDVAALRNRKNALAGQIDAAFPGVRPKIERVLRTVRTRCRSTQDAIDFAREIVRVLDLYANSTEQPVSPDQGAPLDDGSEPDEQSANGRNEQTPPGTQDDNSDQSECGGESQQGEAPDDGDGHDGGGNSDDADVSALPAVNGSQDQVREYVRDLLGAGEDALPQSLGDILADALQATSRQSQEGAVTVAIPTSKSAGSLTEADVLEARQASMALRTRLQGLLQTKILARASSGRSGRLDTGQLHRLAVSDPRLFRTKAERTGINTAVHILLDCSGSMVRRIRLACCSCYAVASALEASKINVAVTAFPSSQLPNGSYSTVAPVITHGQKVHTNLDLTPAGGTPMGEALWWVMQNMLPLSELRKLILVVTDGEPDSLECATQAIEQGEKAGFEIYGIGITSPGINVLLPRRNAVVNSMAELVPAMFTLLEGAILGR</sequence>
<dbReference type="AlphaFoldDB" id="A0A1I3V3S8"/>
<feature type="region of interest" description="Disordered" evidence="1">
    <location>
        <begin position="208"/>
        <end position="289"/>
    </location>
</feature>
<dbReference type="RefSeq" id="WP_092374876.1">
    <property type="nucleotide sequence ID" value="NZ_FORX01000009.1"/>
</dbReference>
<evidence type="ECO:0000256" key="1">
    <source>
        <dbReference type="SAM" id="MobiDB-lite"/>
    </source>
</evidence>
<dbReference type="Pfam" id="PF11775">
    <property type="entry name" value="CobT_C"/>
    <property type="match status" value="1"/>
</dbReference>
<evidence type="ECO:0000313" key="3">
    <source>
        <dbReference type="EMBL" id="SFJ89006.1"/>
    </source>
</evidence>
<feature type="compositionally biased region" description="Polar residues" evidence="1">
    <location>
        <begin position="229"/>
        <end position="244"/>
    </location>
</feature>
<dbReference type="InterPro" id="IPR025861">
    <property type="entry name" value="CobT_VWA_dom"/>
</dbReference>
<keyword evidence="4" id="KW-1185">Reference proteome</keyword>
<feature type="domain" description="VWFA" evidence="2">
    <location>
        <begin position="411"/>
        <end position="543"/>
    </location>
</feature>
<dbReference type="InterPro" id="IPR036465">
    <property type="entry name" value="vWFA_dom_sf"/>
</dbReference>
<dbReference type="PROSITE" id="PS50234">
    <property type="entry name" value="VWFA"/>
    <property type="match status" value="1"/>
</dbReference>
<dbReference type="InterPro" id="IPR002035">
    <property type="entry name" value="VWF_A"/>
</dbReference>